<evidence type="ECO:0000256" key="3">
    <source>
        <dbReference type="ARBA" id="ARBA00022692"/>
    </source>
</evidence>
<evidence type="ECO:0000256" key="5">
    <source>
        <dbReference type="ARBA" id="ARBA00023136"/>
    </source>
</evidence>
<keyword evidence="5 6" id="KW-0472">Membrane</keyword>
<dbReference type="InterPro" id="IPR010920">
    <property type="entry name" value="LSM_dom_sf"/>
</dbReference>
<accession>A0A0H5QPN9</accession>
<evidence type="ECO:0000256" key="2">
    <source>
        <dbReference type="ARBA" id="ARBA00008017"/>
    </source>
</evidence>
<sequence>DMREDDKQVIDFSQWRTFFEDVKAAKGAFVSVFSSNPVVMMNRSATREQFVNCWSKIVKQRTGLVNRLLAARNVFNLVQNIAKSVFWILMTFVIATNFGFDIAQVVTAASAFVISFAFATSKSLSRIVESVMFVFASHPYQVNDIVKIGGRWWIIESIGILETKVRDPSNLVTRFSNQLLADMEISNVVYSRQAISIMIITISVDTTVDKIEQLRSALLRYTLMNSNNWKSGRVTMFQNGITESNNIELEIRVESHIEWMERAAFRAADFALKTYFREQLALLGMQWQNPIQRVQLINGSIPAGTMAQASDISTSTTFTKSKEI</sequence>
<reference evidence="8" key="1">
    <citation type="submission" date="2015-04" db="EMBL/GenBank/DDBJ databases">
        <title>The genome sequence of the plant pathogenic Rhizarian Plasmodiophora brassicae reveals insights in its biotrophic life cycle and the origin of chitin synthesis.</title>
        <authorList>
            <person name="Schwelm A."/>
            <person name="Fogelqvist J."/>
            <person name="Knaust A."/>
            <person name="Julke S."/>
            <person name="Lilja T."/>
            <person name="Dhandapani V."/>
            <person name="Bonilla-Rosso G."/>
            <person name="Karlsson M."/>
            <person name="Shevchenko A."/>
            <person name="Choi S.R."/>
            <person name="Kim H.G."/>
            <person name="Park J.Y."/>
            <person name="Lim Y.P."/>
            <person name="Ludwig-Muller J."/>
            <person name="Dixelius C."/>
        </authorList>
    </citation>
    <scope>NUCLEOTIDE SEQUENCE</scope>
    <source>
        <tissue evidence="8">Potato root galls</tissue>
    </source>
</reference>
<dbReference type="PANTHER" id="PTHR31618:SF1">
    <property type="entry name" value="EF-HAND DOMAIN-CONTAINING PROTEIN"/>
    <property type="match status" value="1"/>
</dbReference>
<evidence type="ECO:0000259" key="7">
    <source>
        <dbReference type="Pfam" id="PF00924"/>
    </source>
</evidence>
<evidence type="ECO:0000256" key="4">
    <source>
        <dbReference type="ARBA" id="ARBA00022989"/>
    </source>
</evidence>
<organism evidence="8">
    <name type="scientific">Spongospora subterranea</name>
    <dbReference type="NCBI Taxonomy" id="70186"/>
    <lineage>
        <taxon>Eukaryota</taxon>
        <taxon>Sar</taxon>
        <taxon>Rhizaria</taxon>
        <taxon>Endomyxa</taxon>
        <taxon>Phytomyxea</taxon>
        <taxon>Plasmodiophorida</taxon>
        <taxon>Plasmodiophoridae</taxon>
        <taxon>Spongospora</taxon>
    </lineage>
</organism>
<dbReference type="GO" id="GO:0006820">
    <property type="term" value="P:monoatomic anion transport"/>
    <property type="evidence" value="ECO:0007669"/>
    <property type="project" value="TreeGrafter"/>
</dbReference>
<dbReference type="InterPro" id="IPR016688">
    <property type="entry name" value="MscS-like_plants/fungi"/>
</dbReference>
<dbReference type="PANTHER" id="PTHR31618">
    <property type="entry name" value="MECHANOSENSITIVE ION CHANNEL PROTEIN 5"/>
    <property type="match status" value="1"/>
</dbReference>
<keyword evidence="4 6" id="KW-1133">Transmembrane helix</keyword>
<evidence type="ECO:0000256" key="6">
    <source>
        <dbReference type="SAM" id="Phobius"/>
    </source>
</evidence>
<dbReference type="SUPFAM" id="SSF50182">
    <property type="entry name" value="Sm-like ribonucleoproteins"/>
    <property type="match status" value="1"/>
</dbReference>
<dbReference type="Gene3D" id="1.10.287.1260">
    <property type="match status" value="1"/>
</dbReference>
<dbReference type="Pfam" id="PF00924">
    <property type="entry name" value="MS_channel_2nd"/>
    <property type="match status" value="1"/>
</dbReference>
<dbReference type="Gene3D" id="2.30.30.60">
    <property type="match status" value="1"/>
</dbReference>
<evidence type="ECO:0000256" key="1">
    <source>
        <dbReference type="ARBA" id="ARBA00004141"/>
    </source>
</evidence>
<feature type="domain" description="Mechanosensitive ion channel MscS" evidence="7">
    <location>
        <begin position="127"/>
        <end position="188"/>
    </location>
</feature>
<feature type="non-terminal residue" evidence="8">
    <location>
        <position position="1"/>
    </location>
</feature>
<comment type="similarity">
    <text evidence="2">Belongs to the MscS (TC 1.A.23) family.</text>
</comment>
<proteinExistence type="inferred from homology"/>
<dbReference type="GO" id="GO:0005886">
    <property type="term" value="C:plasma membrane"/>
    <property type="evidence" value="ECO:0007669"/>
    <property type="project" value="TreeGrafter"/>
</dbReference>
<dbReference type="InterPro" id="IPR006685">
    <property type="entry name" value="MscS_channel_2nd"/>
</dbReference>
<dbReference type="AlphaFoldDB" id="A0A0H5QPN9"/>
<evidence type="ECO:0000313" key="8">
    <source>
        <dbReference type="EMBL" id="CRZ03572.1"/>
    </source>
</evidence>
<keyword evidence="3 6" id="KW-0812">Transmembrane</keyword>
<comment type="subcellular location">
    <subcellularLocation>
        <location evidence="1">Membrane</location>
        <topology evidence="1">Multi-pass membrane protein</topology>
    </subcellularLocation>
</comment>
<feature type="transmembrane region" description="Helical" evidence="6">
    <location>
        <begin position="77"/>
        <end position="96"/>
    </location>
</feature>
<dbReference type="GO" id="GO:0008381">
    <property type="term" value="F:mechanosensitive monoatomic ion channel activity"/>
    <property type="evidence" value="ECO:0007669"/>
    <property type="project" value="TreeGrafter"/>
</dbReference>
<dbReference type="EMBL" id="HACM01003130">
    <property type="protein sequence ID" value="CRZ03572.1"/>
    <property type="molecule type" value="Transcribed_RNA"/>
</dbReference>
<name>A0A0H5QPN9_9EUKA</name>
<dbReference type="InterPro" id="IPR023408">
    <property type="entry name" value="MscS_beta-dom_sf"/>
</dbReference>
<protein>
    <recommendedName>
        <fullName evidence="7">Mechanosensitive ion channel MscS domain-containing protein</fullName>
    </recommendedName>
</protein>